<keyword evidence="2" id="KW-0863">Zinc-finger</keyword>
<dbReference type="InterPro" id="IPR001005">
    <property type="entry name" value="SANT/Myb"/>
</dbReference>
<keyword evidence="3" id="KW-0862">Zinc</keyword>
<dbReference type="InterPro" id="IPR011011">
    <property type="entry name" value="Znf_FYVE_PHD"/>
</dbReference>
<dbReference type="GO" id="GO:0008270">
    <property type="term" value="F:zinc ion binding"/>
    <property type="evidence" value="ECO:0007669"/>
    <property type="project" value="UniProtKB-KW"/>
</dbReference>
<sequence>MDWSEKNLCIKCDQGGNLLVCSENGCPLAIHEGCMGFPARFNDVGHFYCPYCLYKQAVAESRQAREYALARKKALLAFMDEDVIGREKRSELNEGTEANGHNQSKDSEPNVNITARGGDKISGNSDSIREQSIDLGEEDEIRGEEDGKTQEEDIEASAGPKDQEPSVQMPEEQNICSGKEIEASAGPKDQEPSVQMPGEQNICNGEEIEDEVHEVSAASSSQEQGFRNAEEENNVEEECETSYEVSDQDSLPFKERAKRALKSRKSISSYSETVSVASKHDEQNDKYRQTSPNMNTPRRSSRRLSSASRAKEAINKKIEVSKGLKKPGKVDVSKRLKKPELPIMKLGKRKRLVWSEEEEEMLKAGVDKHLKGPSKNLPWKEILEMGRNVFDRTRTPCDLKYKWKSMIRHKN</sequence>
<evidence type="ECO:0000259" key="5">
    <source>
        <dbReference type="PROSITE" id="PS50090"/>
    </source>
</evidence>
<gene>
    <name evidence="6" type="ORF">SHERM_16144</name>
</gene>
<evidence type="ECO:0000313" key="7">
    <source>
        <dbReference type="Proteomes" id="UP001153555"/>
    </source>
</evidence>
<evidence type="ECO:0000256" key="1">
    <source>
        <dbReference type="ARBA" id="ARBA00022723"/>
    </source>
</evidence>
<dbReference type="PANTHER" id="PTHR47863">
    <property type="entry name" value="RING/FYVE/PHD ZINC FINGER SUPERFAMILY PROTEIN"/>
    <property type="match status" value="1"/>
</dbReference>
<feature type="compositionally biased region" description="Basic residues" evidence="4">
    <location>
        <begin position="256"/>
        <end position="265"/>
    </location>
</feature>
<dbReference type="Gene3D" id="3.30.40.10">
    <property type="entry name" value="Zinc/RING finger domain, C3HC4 (zinc finger)"/>
    <property type="match status" value="1"/>
</dbReference>
<dbReference type="SUPFAM" id="SSF57903">
    <property type="entry name" value="FYVE/PHD zinc finger"/>
    <property type="match status" value="1"/>
</dbReference>
<dbReference type="InterPro" id="IPR013083">
    <property type="entry name" value="Znf_RING/FYVE/PHD"/>
</dbReference>
<evidence type="ECO:0000256" key="4">
    <source>
        <dbReference type="SAM" id="MobiDB-lite"/>
    </source>
</evidence>
<dbReference type="InterPro" id="IPR001965">
    <property type="entry name" value="Znf_PHD"/>
</dbReference>
<dbReference type="Proteomes" id="UP001153555">
    <property type="component" value="Unassembled WGS sequence"/>
</dbReference>
<evidence type="ECO:0000256" key="2">
    <source>
        <dbReference type="ARBA" id="ARBA00022771"/>
    </source>
</evidence>
<dbReference type="OrthoDB" id="608866at2759"/>
<feature type="compositionally biased region" description="Basic and acidic residues" evidence="4">
    <location>
        <begin position="278"/>
        <end position="288"/>
    </location>
</feature>
<dbReference type="SMART" id="SM00717">
    <property type="entry name" value="SANT"/>
    <property type="match status" value="1"/>
</dbReference>
<comment type="caution">
    <text evidence="6">The sequence shown here is derived from an EMBL/GenBank/DDBJ whole genome shotgun (WGS) entry which is preliminary data.</text>
</comment>
<evidence type="ECO:0000256" key="3">
    <source>
        <dbReference type="ARBA" id="ARBA00022833"/>
    </source>
</evidence>
<dbReference type="SUPFAM" id="SSF46689">
    <property type="entry name" value="Homeodomain-like"/>
    <property type="match status" value="1"/>
</dbReference>
<accession>A0A9N7MUB3</accession>
<protein>
    <recommendedName>
        <fullName evidence="5">Myb-like domain-containing protein</fullName>
    </recommendedName>
</protein>
<dbReference type="InterPro" id="IPR009057">
    <property type="entry name" value="Homeodomain-like_sf"/>
</dbReference>
<keyword evidence="7" id="KW-1185">Reference proteome</keyword>
<dbReference type="PROSITE" id="PS50090">
    <property type="entry name" value="MYB_LIKE"/>
    <property type="match status" value="1"/>
</dbReference>
<feature type="domain" description="Myb-like" evidence="5">
    <location>
        <begin position="346"/>
        <end position="407"/>
    </location>
</feature>
<dbReference type="EMBL" id="CACSLK010013932">
    <property type="protein sequence ID" value="CAA0816276.1"/>
    <property type="molecule type" value="Genomic_DNA"/>
</dbReference>
<keyword evidence="1" id="KW-0479">Metal-binding</keyword>
<feature type="compositionally biased region" description="Polar residues" evidence="4">
    <location>
        <begin position="266"/>
        <end position="276"/>
    </location>
</feature>
<dbReference type="Gene3D" id="1.10.246.220">
    <property type="match status" value="1"/>
</dbReference>
<dbReference type="SMART" id="SM00249">
    <property type="entry name" value="PHD"/>
    <property type="match status" value="1"/>
</dbReference>
<dbReference type="CDD" id="cd11660">
    <property type="entry name" value="SANT_TRF"/>
    <property type="match status" value="1"/>
</dbReference>
<proteinExistence type="predicted"/>
<name>A0A9N7MUB3_STRHE</name>
<dbReference type="AlphaFoldDB" id="A0A9N7MUB3"/>
<dbReference type="PANTHER" id="PTHR47863:SF5">
    <property type="entry name" value="HOMEODOMAIN-LIKE PROTEIN WITH RING_FYVE_PHD-TYPE ZINC FINGER DOMAIN-CONTAINING PROTEIN-RELATED"/>
    <property type="match status" value="1"/>
</dbReference>
<reference evidence="6" key="1">
    <citation type="submission" date="2019-12" db="EMBL/GenBank/DDBJ databases">
        <authorList>
            <person name="Scholes J."/>
        </authorList>
    </citation>
    <scope>NUCLEOTIDE SEQUENCE</scope>
</reference>
<feature type="region of interest" description="Disordered" evidence="4">
    <location>
        <begin position="91"/>
        <end position="314"/>
    </location>
</feature>
<evidence type="ECO:0000313" key="6">
    <source>
        <dbReference type="EMBL" id="CAA0816276.1"/>
    </source>
</evidence>
<organism evidence="6 7">
    <name type="scientific">Striga hermonthica</name>
    <name type="common">Purple witchweed</name>
    <name type="synonym">Buchnera hermonthica</name>
    <dbReference type="NCBI Taxonomy" id="68872"/>
    <lineage>
        <taxon>Eukaryota</taxon>
        <taxon>Viridiplantae</taxon>
        <taxon>Streptophyta</taxon>
        <taxon>Embryophyta</taxon>
        <taxon>Tracheophyta</taxon>
        <taxon>Spermatophyta</taxon>
        <taxon>Magnoliopsida</taxon>
        <taxon>eudicotyledons</taxon>
        <taxon>Gunneridae</taxon>
        <taxon>Pentapetalae</taxon>
        <taxon>asterids</taxon>
        <taxon>lamiids</taxon>
        <taxon>Lamiales</taxon>
        <taxon>Orobanchaceae</taxon>
        <taxon>Buchnereae</taxon>
        <taxon>Striga</taxon>
    </lineage>
</organism>
<feature type="compositionally biased region" description="Acidic residues" evidence="4">
    <location>
        <begin position="231"/>
        <end position="241"/>
    </location>
</feature>